<dbReference type="InterPro" id="IPR009875">
    <property type="entry name" value="PilZ_domain"/>
</dbReference>
<dbReference type="STRING" id="1886670.PTI45_03804"/>
<dbReference type="Proteomes" id="UP000094578">
    <property type="component" value="Unassembled WGS sequence"/>
</dbReference>
<reference evidence="2 3" key="1">
    <citation type="submission" date="2016-08" db="EMBL/GenBank/DDBJ databases">
        <title>Genome sequencing of Paenibacillus sp. TI45-13ar, isolated from Korean traditional nuruk.</title>
        <authorList>
            <person name="Kim S.-J."/>
        </authorList>
    </citation>
    <scope>NUCLEOTIDE SEQUENCE [LARGE SCALE GENOMIC DNA]</scope>
    <source>
        <strain evidence="2 3">TI45-13ar</strain>
    </source>
</reference>
<feature type="domain" description="PilZ" evidence="1">
    <location>
        <begin position="99"/>
        <end position="204"/>
    </location>
</feature>
<dbReference type="EMBL" id="MDER01000074">
    <property type="protein sequence ID" value="ODP26843.1"/>
    <property type="molecule type" value="Genomic_DNA"/>
</dbReference>
<name>A0A1E3KZK4_9BACL</name>
<dbReference type="Pfam" id="PF07238">
    <property type="entry name" value="PilZ"/>
    <property type="match status" value="1"/>
</dbReference>
<sequence>MRKTDLFKDQYLEIQDEEGKMILGRIHALESRTNTFLFESKLQKKAVPLSHFLDKLIFVYYTGSDQTKYQFTTNVIDFIEESSMYRLSIPEESAIMKVQNREYVRVNTELECHLFSLIEPSDAKIILTKDISGGGLSYISKVPLDLEEKEWSGVIYLFKGNDQVSIPFQAEVVYCEELELNQYKVALKFSQIKEQHRSSIIKYAMKVEVKQASGRAKV</sequence>
<evidence type="ECO:0000259" key="1">
    <source>
        <dbReference type="Pfam" id="PF07238"/>
    </source>
</evidence>
<proteinExistence type="predicted"/>
<accession>A0A1E3KZK4</accession>
<dbReference type="GO" id="GO:0035438">
    <property type="term" value="F:cyclic-di-GMP binding"/>
    <property type="evidence" value="ECO:0007669"/>
    <property type="project" value="InterPro"/>
</dbReference>
<protein>
    <recommendedName>
        <fullName evidence="1">PilZ domain-containing protein</fullName>
    </recommendedName>
</protein>
<gene>
    <name evidence="2" type="ORF">PTI45_03804</name>
</gene>
<dbReference type="AlphaFoldDB" id="A0A1E3KZK4"/>
<dbReference type="Gene3D" id="2.40.10.220">
    <property type="entry name" value="predicted glycosyltransferase like domains"/>
    <property type="match status" value="1"/>
</dbReference>
<organism evidence="2 3">
    <name type="scientific">Paenibacillus nuruki</name>
    <dbReference type="NCBI Taxonomy" id="1886670"/>
    <lineage>
        <taxon>Bacteria</taxon>
        <taxon>Bacillati</taxon>
        <taxon>Bacillota</taxon>
        <taxon>Bacilli</taxon>
        <taxon>Bacillales</taxon>
        <taxon>Paenibacillaceae</taxon>
        <taxon>Paenibacillus</taxon>
    </lineage>
</organism>
<comment type="caution">
    <text evidence="2">The sequence shown here is derived from an EMBL/GenBank/DDBJ whole genome shotgun (WGS) entry which is preliminary data.</text>
</comment>
<dbReference type="RefSeq" id="WP_069329152.1">
    <property type="nucleotide sequence ID" value="NZ_MDER01000074.1"/>
</dbReference>
<keyword evidence="3" id="KW-1185">Reference proteome</keyword>
<evidence type="ECO:0000313" key="2">
    <source>
        <dbReference type="EMBL" id="ODP26843.1"/>
    </source>
</evidence>
<evidence type="ECO:0000313" key="3">
    <source>
        <dbReference type="Proteomes" id="UP000094578"/>
    </source>
</evidence>